<dbReference type="InterPro" id="IPR036291">
    <property type="entry name" value="NAD(P)-bd_dom_sf"/>
</dbReference>
<sequence length="390" mass="41288">MEQAKFSVETAGRVIICRAAISWTPNTPLSVEEVEVDPPKACEVRIKVISTGICGTDNHVLEGQFSFPFPIIVGHEGAGIVESVGEGVTTVKPGDKVLTLPIPQCRECSSCLSPKGNFCFKEESVTIFLSPHDPISQSPTGLMLDGTSRFTCRGRKIYHFAGTSTFAEYSVLSEISVAKIDSAAPLDKVCVFSCGFSTGYGAAINTARVTPGSTCVVFGLGGVGLSVAMGCKASGAARIIGVDINEGKFARAKAVGVTDCLNPRHFKKPIQQVVVEMTGAGADFSFEAIGTTDTMIAALESCHLSYGVCVIVGVAPFKARLAFNPMLFLSGRTLKGGSLGEWKTQDCLPKLVNDYLHGKINTDPLITHILPFDKINKAMGLLRGGKSSLL</sequence>
<keyword evidence="5" id="KW-0520">NAD</keyword>
<dbReference type="PANTHER" id="PTHR43880">
    <property type="entry name" value="ALCOHOL DEHYDROGENASE"/>
    <property type="match status" value="1"/>
</dbReference>
<dbReference type="Pfam" id="PF08240">
    <property type="entry name" value="ADH_N"/>
    <property type="match status" value="1"/>
</dbReference>
<reference evidence="9" key="2">
    <citation type="submission" date="2025-08" db="UniProtKB">
        <authorList>
            <consortium name="Ensembl"/>
        </authorList>
    </citation>
    <scope>IDENTIFICATION</scope>
    <source>
        <strain evidence="9">Glennie</strain>
    </source>
</reference>
<dbReference type="eggNOG" id="KOG0022">
    <property type="taxonomic scope" value="Eukaryota"/>
</dbReference>
<dbReference type="SUPFAM" id="SSF50129">
    <property type="entry name" value="GroES-like"/>
    <property type="match status" value="2"/>
</dbReference>
<evidence type="ECO:0000256" key="3">
    <source>
        <dbReference type="ARBA" id="ARBA00022833"/>
    </source>
</evidence>
<feature type="domain" description="Alcohol dehydrogenase-like C-terminal" evidence="7">
    <location>
        <begin position="222"/>
        <end position="343"/>
    </location>
</feature>
<dbReference type="InterPro" id="IPR013154">
    <property type="entry name" value="ADH-like_N"/>
</dbReference>
<reference evidence="9" key="3">
    <citation type="submission" date="2025-09" db="UniProtKB">
        <authorList>
            <consortium name="Ensembl"/>
        </authorList>
    </citation>
    <scope>IDENTIFICATION</scope>
    <source>
        <strain evidence="9">Glennie</strain>
    </source>
</reference>
<dbReference type="Ensembl" id="ENSOANT00000000407.2">
    <property type="protein sequence ID" value="ENSOANP00000000407.2"/>
    <property type="gene ID" value="ENSOANG00000000234.2"/>
</dbReference>
<dbReference type="GO" id="GO:0042572">
    <property type="term" value="P:retinol metabolic process"/>
    <property type="evidence" value="ECO:0000318"/>
    <property type="project" value="GO_Central"/>
</dbReference>
<comment type="similarity">
    <text evidence="6">Belongs to the zinc-containing alcohol dehydrogenase family.</text>
</comment>
<proteinExistence type="inferred from homology"/>
<evidence type="ECO:0000259" key="8">
    <source>
        <dbReference type="Pfam" id="PF08240"/>
    </source>
</evidence>
<dbReference type="GeneTree" id="ENSGT00940000162845"/>
<organism evidence="9 10">
    <name type="scientific">Ornithorhynchus anatinus</name>
    <name type="common">Duckbill platypus</name>
    <dbReference type="NCBI Taxonomy" id="9258"/>
    <lineage>
        <taxon>Eukaryota</taxon>
        <taxon>Metazoa</taxon>
        <taxon>Chordata</taxon>
        <taxon>Craniata</taxon>
        <taxon>Vertebrata</taxon>
        <taxon>Euteleostomi</taxon>
        <taxon>Mammalia</taxon>
        <taxon>Monotremata</taxon>
        <taxon>Ornithorhynchidae</taxon>
        <taxon>Ornithorhynchus</taxon>
    </lineage>
</organism>
<evidence type="ECO:0000256" key="4">
    <source>
        <dbReference type="ARBA" id="ARBA00023002"/>
    </source>
</evidence>
<dbReference type="GO" id="GO:0005829">
    <property type="term" value="C:cytosol"/>
    <property type="evidence" value="ECO:0000318"/>
    <property type="project" value="GO_Central"/>
</dbReference>
<dbReference type="InParanoid" id="F6YVG3"/>
<evidence type="ECO:0000313" key="10">
    <source>
        <dbReference type="Proteomes" id="UP000002279"/>
    </source>
</evidence>
<evidence type="ECO:0008006" key="11">
    <source>
        <dbReference type="Google" id="ProtNLM"/>
    </source>
</evidence>
<dbReference type="SUPFAM" id="SSF51735">
    <property type="entry name" value="NAD(P)-binding Rossmann-fold domains"/>
    <property type="match status" value="1"/>
</dbReference>
<evidence type="ECO:0000259" key="7">
    <source>
        <dbReference type="Pfam" id="PF00107"/>
    </source>
</evidence>
<dbReference type="InterPro" id="IPR013149">
    <property type="entry name" value="ADH-like_C"/>
</dbReference>
<dbReference type="AlphaFoldDB" id="F6YVG3"/>
<protein>
    <recommendedName>
        <fullName evidence="11">Enoyl reductase (ER) domain-containing protein</fullName>
    </recommendedName>
</protein>
<dbReference type="FunFam" id="3.40.50.720:FF:000003">
    <property type="entry name" value="S-(hydroxymethyl)glutathione dehydrogenase"/>
    <property type="match status" value="1"/>
</dbReference>
<accession>F6YVG3</accession>
<dbReference type="HOGENOM" id="CLU_026673_14_0_1"/>
<keyword evidence="10" id="KW-1185">Reference proteome</keyword>
<dbReference type="Gene3D" id="3.90.180.10">
    <property type="entry name" value="Medium-chain alcohol dehydrogenases, catalytic domain"/>
    <property type="match status" value="1"/>
</dbReference>
<feature type="domain" description="Alcohol dehydrogenase-like N-terminal" evidence="8">
    <location>
        <begin position="43"/>
        <end position="179"/>
    </location>
</feature>
<name>F6YVG3_ORNAN</name>
<keyword evidence="4" id="KW-0560">Oxidoreductase</keyword>
<evidence type="ECO:0000256" key="5">
    <source>
        <dbReference type="ARBA" id="ARBA00023027"/>
    </source>
</evidence>
<dbReference type="InterPro" id="IPR011032">
    <property type="entry name" value="GroES-like_sf"/>
</dbReference>
<dbReference type="FunFam" id="3.90.180.10:FF:000067">
    <property type="entry name" value="alcohol dehydrogenase 1-like isoform X1"/>
    <property type="match status" value="1"/>
</dbReference>
<reference evidence="9 10" key="1">
    <citation type="journal article" date="2008" name="Nature">
        <title>Genome analysis of the platypus reveals unique signatures of evolution.</title>
        <authorList>
            <person name="Warren W.C."/>
            <person name="Hillier L.W."/>
            <person name="Marshall Graves J.A."/>
            <person name="Birney E."/>
            <person name="Ponting C.P."/>
            <person name="Grutzner F."/>
            <person name="Belov K."/>
            <person name="Miller W."/>
            <person name="Clarke L."/>
            <person name="Chinwalla A.T."/>
            <person name="Yang S.P."/>
            <person name="Heger A."/>
            <person name="Locke D.P."/>
            <person name="Miethke P."/>
            <person name="Waters P.D."/>
            <person name="Veyrunes F."/>
            <person name="Fulton L."/>
            <person name="Fulton B."/>
            <person name="Graves T."/>
            <person name="Wallis J."/>
            <person name="Puente X.S."/>
            <person name="Lopez-Otin C."/>
            <person name="Ordonez G.R."/>
            <person name="Eichler E.E."/>
            <person name="Chen L."/>
            <person name="Cheng Z."/>
            <person name="Deakin J.E."/>
            <person name="Alsop A."/>
            <person name="Thompson K."/>
            <person name="Kirby P."/>
            <person name="Papenfuss A.T."/>
            <person name="Wakefield M.J."/>
            <person name="Olender T."/>
            <person name="Lancet D."/>
            <person name="Huttley G.A."/>
            <person name="Smit A.F."/>
            <person name="Pask A."/>
            <person name="Temple-Smith P."/>
            <person name="Batzer M.A."/>
            <person name="Walker J.A."/>
            <person name="Konkel M.K."/>
            <person name="Harris R.S."/>
            <person name="Whittington C.M."/>
            <person name="Wong E.S."/>
            <person name="Gemmell N.J."/>
            <person name="Buschiazzo E."/>
            <person name="Vargas Jentzsch I.M."/>
            <person name="Merkel A."/>
            <person name="Schmitz J."/>
            <person name="Zemann A."/>
            <person name="Churakov G."/>
            <person name="Kriegs J.O."/>
            <person name="Brosius J."/>
            <person name="Murchison E.P."/>
            <person name="Sachidanandam R."/>
            <person name="Smith C."/>
            <person name="Hannon G.J."/>
            <person name="Tsend-Ayush E."/>
            <person name="McMillan D."/>
            <person name="Attenborough R."/>
            <person name="Rens W."/>
            <person name="Ferguson-Smith M."/>
            <person name="Lefevre C.M."/>
            <person name="Sharp J.A."/>
            <person name="Nicholas K.R."/>
            <person name="Ray D.A."/>
            <person name="Kube M."/>
            <person name="Reinhardt R."/>
            <person name="Pringle T.H."/>
            <person name="Taylor J."/>
            <person name="Jones R.C."/>
            <person name="Nixon B."/>
            <person name="Dacheux J.L."/>
            <person name="Niwa H."/>
            <person name="Sekita Y."/>
            <person name="Huang X."/>
            <person name="Stark A."/>
            <person name="Kheradpour P."/>
            <person name="Kellis M."/>
            <person name="Flicek P."/>
            <person name="Chen Y."/>
            <person name="Webber C."/>
            <person name="Hardison R."/>
            <person name="Nelson J."/>
            <person name="Hallsworth-Pepin K."/>
            <person name="Delehaunty K."/>
            <person name="Markovic C."/>
            <person name="Minx P."/>
            <person name="Feng Y."/>
            <person name="Kremitzki C."/>
            <person name="Mitreva M."/>
            <person name="Glasscock J."/>
            <person name="Wylie T."/>
            <person name="Wohldmann P."/>
            <person name="Thiru P."/>
            <person name="Nhan M.N."/>
            <person name="Pohl C.S."/>
            <person name="Smith S.M."/>
            <person name="Hou S."/>
            <person name="Nefedov M."/>
            <person name="de Jong P.J."/>
            <person name="Renfree M.B."/>
            <person name="Mardis E.R."/>
            <person name="Wilson R.K."/>
        </authorList>
    </citation>
    <scope>NUCLEOTIDE SEQUENCE [LARGE SCALE GENOMIC DNA]</scope>
    <source>
        <strain evidence="9 10">Glennie</strain>
    </source>
</reference>
<dbReference type="PROSITE" id="PS00059">
    <property type="entry name" value="ADH_ZINC"/>
    <property type="match status" value="1"/>
</dbReference>
<dbReference type="STRING" id="9258.ENSOANP00000000407"/>
<dbReference type="GO" id="GO:0008270">
    <property type="term" value="F:zinc ion binding"/>
    <property type="evidence" value="ECO:0000318"/>
    <property type="project" value="GO_Central"/>
</dbReference>
<comment type="cofactor">
    <cofactor evidence="1 6">
        <name>Zn(2+)</name>
        <dbReference type="ChEBI" id="CHEBI:29105"/>
    </cofactor>
</comment>
<dbReference type="Gene3D" id="3.40.50.720">
    <property type="entry name" value="NAD(P)-binding Rossmann-like Domain"/>
    <property type="match status" value="1"/>
</dbReference>
<keyword evidence="2 6" id="KW-0479">Metal-binding</keyword>
<evidence type="ECO:0000256" key="1">
    <source>
        <dbReference type="ARBA" id="ARBA00001947"/>
    </source>
</evidence>
<dbReference type="InterPro" id="IPR002328">
    <property type="entry name" value="ADH_Zn_CS"/>
</dbReference>
<dbReference type="PANTHER" id="PTHR43880:SF51">
    <property type="entry name" value="ALCOHOL DEHYDROGENASE 6B (CLASS V)"/>
    <property type="match status" value="1"/>
</dbReference>
<evidence type="ECO:0000313" key="9">
    <source>
        <dbReference type="Ensembl" id="ENSOANP00000000407.2"/>
    </source>
</evidence>
<dbReference type="Pfam" id="PF00107">
    <property type="entry name" value="ADH_zinc_N"/>
    <property type="match status" value="1"/>
</dbReference>
<keyword evidence="3 6" id="KW-0862">Zinc</keyword>
<dbReference type="Proteomes" id="UP000002279">
    <property type="component" value="Chromosome 12"/>
</dbReference>
<dbReference type="GO" id="GO:0004745">
    <property type="term" value="F:all-trans-retinol dehydrogenase (NAD+) activity"/>
    <property type="evidence" value="ECO:0000318"/>
    <property type="project" value="GO_Central"/>
</dbReference>
<dbReference type="Bgee" id="ENSOANG00000000234">
    <property type="expression patterns" value="Expressed in ovary and 1 other cell type or tissue"/>
</dbReference>
<evidence type="ECO:0000256" key="2">
    <source>
        <dbReference type="ARBA" id="ARBA00022723"/>
    </source>
</evidence>
<evidence type="ECO:0000256" key="6">
    <source>
        <dbReference type="RuleBase" id="RU361277"/>
    </source>
</evidence>
<dbReference type="OMA" id="VMHEISV"/>
<dbReference type="GO" id="GO:0042573">
    <property type="term" value="P:retinoic acid metabolic process"/>
    <property type="evidence" value="ECO:0000318"/>
    <property type="project" value="GO_Central"/>
</dbReference>